<evidence type="ECO:0000313" key="3">
    <source>
        <dbReference type="Proteomes" id="UP000712281"/>
    </source>
</evidence>
<dbReference type="EMBL" id="QGKW02001940">
    <property type="protein sequence ID" value="KAF2557615.1"/>
    <property type="molecule type" value="Genomic_DNA"/>
</dbReference>
<protein>
    <submittedName>
        <fullName evidence="2">Uncharacterized protein</fullName>
    </submittedName>
</protein>
<name>A0A8S9HGV1_BRACR</name>
<dbReference type="AlphaFoldDB" id="A0A8S9HGV1"/>
<organism evidence="2 3">
    <name type="scientific">Brassica cretica</name>
    <name type="common">Mustard</name>
    <dbReference type="NCBI Taxonomy" id="69181"/>
    <lineage>
        <taxon>Eukaryota</taxon>
        <taxon>Viridiplantae</taxon>
        <taxon>Streptophyta</taxon>
        <taxon>Embryophyta</taxon>
        <taxon>Tracheophyta</taxon>
        <taxon>Spermatophyta</taxon>
        <taxon>Magnoliopsida</taxon>
        <taxon>eudicotyledons</taxon>
        <taxon>Gunneridae</taxon>
        <taxon>Pentapetalae</taxon>
        <taxon>rosids</taxon>
        <taxon>malvids</taxon>
        <taxon>Brassicales</taxon>
        <taxon>Brassicaceae</taxon>
        <taxon>Brassiceae</taxon>
        <taxon>Brassica</taxon>
    </lineage>
</organism>
<sequence length="100" mass="11086">MLRTATHLNSFTEYTTFVEIAQAINHIPTELFMFQNHEQTYVACKYKHPLTSPVTKLCLHTDGASGAIDTLHDEPIHIDLSSAGPPLPKDDPAGNKSRRA</sequence>
<reference evidence="2" key="1">
    <citation type="submission" date="2019-12" db="EMBL/GenBank/DDBJ databases">
        <title>Genome sequencing and annotation of Brassica cretica.</title>
        <authorList>
            <person name="Studholme D.J."/>
            <person name="Sarris P.F."/>
        </authorList>
    </citation>
    <scope>NUCLEOTIDE SEQUENCE</scope>
    <source>
        <strain evidence="2">PFS-001/15</strain>
        <tissue evidence="2">Leaf</tissue>
    </source>
</reference>
<proteinExistence type="predicted"/>
<comment type="caution">
    <text evidence="2">The sequence shown here is derived from an EMBL/GenBank/DDBJ whole genome shotgun (WGS) entry which is preliminary data.</text>
</comment>
<accession>A0A8S9HGV1</accession>
<evidence type="ECO:0000256" key="1">
    <source>
        <dbReference type="SAM" id="MobiDB-lite"/>
    </source>
</evidence>
<gene>
    <name evidence="2" type="ORF">F2Q68_00016543</name>
</gene>
<evidence type="ECO:0000313" key="2">
    <source>
        <dbReference type="EMBL" id="KAF2557615.1"/>
    </source>
</evidence>
<feature type="region of interest" description="Disordered" evidence="1">
    <location>
        <begin position="77"/>
        <end position="100"/>
    </location>
</feature>
<dbReference type="Proteomes" id="UP000712281">
    <property type="component" value="Unassembled WGS sequence"/>
</dbReference>